<dbReference type="PROSITE" id="PS50013">
    <property type="entry name" value="CHROMO_2"/>
    <property type="match status" value="1"/>
</dbReference>
<dbReference type="GO" id="GO:0005634">
    <property type="term" value="C:nucleus"/>
    <property type="evidence" value="ECO:0007669"/>
    <property type="project" value="UniProtKB-SubCell"/>
</dbReference>
<dbReference type="PANTHER" id="PTHR22812">
    <property type="entry name" value="CHROMOBOX PROTEIN"/>
    <property type="match status" value="1"/>
</dbReference>
<dbReference type="SMART" id="SM00298">
    <property type="entry name" value="CHROMO"/>
    <property type="match status" value="1"/>
</dbReference>
<accession>A0A0N4U4H3</accession>
<dbReference type="STRING" id="318479.A0A0N4U4H3"/>
<dbReference type="InterPro" id="IPR016197">
    <property type="entry name" value="Chromo-like_dom_sf"/>
</dbReference>
<comment type="subcellular location">
    <subcellularLocation>
        <location evidence="1">Nucleus</location>
    </subcellularLocation>
</comment>
<name>A0A0N4U4H3_DRAME</name>
<dbReference type="Proteomes" id="UP000038040">
    <property type="component" value="Unplaced"/>
</dbReference>
<dbReference type="OrthoDB" id="5843976at2759"/>
<evidence type="ECO:0000313" key="4">
    <source>
        <dbReference type="EMBL" id="VDN56073.1"/>
    </source>
</evidence>
<proteinExistence type="predicted"/>
<dbReference type="Pfam" id="PF00385">
    <property type="entry name" value="Chromo"/>
    <property type="match status" value="1"/>
</dbReference>
<evidence type="ECO:0000313" key="5">
    <source>
        <dbReference type="Proteomes" id="UP000038040"/>
    </source>
</evidence>
<dbReference type="PRINTS" id="PR00504">
    <property type="entry name" value="CHROMODOMAIN"/>
</dbReference>
<gene>
    <name evidence="4" type="ORF">DME_LOCUS6046</name>
</gene>
<dbReference type="CDD" id="cd00024">
    <property type="entry name" value="CD_CSD"/>
    <property type="match status" value="1"/>
</dbReference>
<evidence type="ECO:0000256" key="2">
    <source>
        <dbReference type="ARBA" id="ARBA00023242"/>
    </source>
</evidence>
<evidence type="ECO:0000313" key="7">
    <source>
        <dbReference type="WBParaSite" id="DME_0000168601-mRNA-1"/>
    </source>
</evidence>
<evidence type="ECO:0000256" key="1">
    <source>
        <dbReference type="ARBA" id="ARBA00004123"/>
    </source>
</evidence>
<dbReference type="AlphaFoldDB" id="A0A0N4U4H3"/>
<reference evidence="7" key="1">
    <citation type="submission" date="2017-02" db="UniProtKB">
        <authorList>
            <consortium name="WormBaseParasite"/>
        </authorList>
    </citation>
    <scope>IDENTIFICATION</scope>
</reference>
<dbReference type="WBParaSite" id="DME_0000168601-mRNA-1">
    <property type="protein sequence ID" value="DME_0000168601-mRNA-1"/>
    <property type="gene ID" value="DME_0000168601"/>
</dbReference>
<dbReference type="Proteomes" id="UP000274756">
    <property type="component" value="Unassembled WGS sequence"/>
</dbReference>
<reference evidence="4 6" key="2">
    <citation type="submission" date="2018-11" db="EMBL/GenBank/DDBJ databases">
        <authorList>
            <consortium name="Pathogen Informatics"/>
        </authorList>
    </citation>
    <scope>NUCLEOTIDE SEQUENCE [LARGE SCALE GENOMIC DNA]</scope>
</reference>
<evidence type="ECO:0000313" key="6">
    <source>
        <dbReference type="Proteomes" id="UP000274756"/>
    </source>
</evidence>
<keyword evidence="6" id="KW-1185">Reference proteome</keyword>
<dbReference type="InterPro" id="IPR051219">
    <property type="entry name" value="Heterochromatin_chromo-domain"/>
</dbReference>
<protein>
    <submittedName>
        <fullName evidence="7">Chromo domain-containing protein</fullName>
    </submittedName>
</protein>
<organism evidence="5 7">
    <name type="scientific">Dracunculus medinensis</name>
    <name type="common">Guinea worm</name>
    <dbReference type="NCBI Taxonomy" id="318479"/>
    <lineage>
        <taxon>Eukaryota</taxon>
        <taxon>Metazoa</taxon>
        <taxon>Ecdysozoa</taxon>
        <taxon>Nematoda</taxon>
        <taxon>Chromadorea</taxon>
        <taxon>Rhabditida</taxon>
        <taxon>Spirurina</taxon>
        <taxon>Dracunculoidea</taxon>
        <taxon>Dracunculidae</taxon>
        <taxon>Dracunculus</taxon>
    </lineage>
</organism>
<dbReference type="InterPro" id="IPR017984">
    <property type="entry name" value="Chromo_dom_subgr"/>
</dbReference>
<dbReference type="InterPro" id="IPR000953">
    <property type="entry name" value="Chromo/chromo_shadow_dom"/>
</dbReference>
<dbReference type="InterPro" id="IPR023780">
    <property type="entry name" value="Chromo_domain"/>
</dbReference>
<feature type="domain" description="Chromo" evidence="3">
    <location>
        <begin position="16"/>
        <end position="59"/>
    </location>
</feature>
<dbReference type="SUPFAM" id="SSF54160">
    <property type="entry name" value="Chromo domain-like"/>
    <property type="match status" value="1"/>
</dbReference>
<dbReference type="EMBL" id="UYYG01001154">
    <property type="protein sequence ID" value="VDN56073.1"/>
    <property type="molecule type" value="Genomic_DNA"/>
</dbReference>
<keyword evidence="2" id="KW-0539">Nucleus</keyword>
<sequence length="59" mass="7345">MDANNWKNGKERDDVFIVERVIDMRYNSKTKTREYLLKWMGYTDEENTWEPVENLVYFY</sequence>
<evidence type="ECO:0000259" key="3">
    <source>
        <dbReference type="PROSITE" id="PS50013"/>
    </source>
</evidence>
<dbReference type="InterPro" id="IPR023779">
    <property type="entry name" value="Chromodomain_CS"/>
</dbReference>
<dbReference type="Gene3D" id="2.40.50.40">
    <property type="match status" value="1"/>
</dbReference>
<dbReference type="PROSITE" id="PS00598">
    <property type="entry name" value="CHROMO_1"/>
    <property type="match status" value="1"/>
</dbReference>